<feature type="transmembrane region" description="Helical" evidence="1">
    <location>
        <begin position="248"/>
        <end position="269"/>
    </location>
</feature>
<evidence type="ECO:0000256" key="1">
    <source>
        <dbReference type="SAM" id="Phobius"/>
    </source>
</evidence>
<keyword evidence="1" id="KW-1133">Transmembrane helix</keyword>
<dbReference type="EMBL" id="SJPT01000003">
    <property type="protein sequence ID" value="TWU23954.1"/>
    <property type="molecule type" value="Genomic_DNA"/>
</dbReference>
<evidence type="ECO:0008006" key="4">
    <source>
        <dbReference type="Google" id="ProtNLM"/>
    </source>
</evidence>
<gene>
    <name evidence="2" type="ORF">Pla52o_18770</name>
</gene>
<feature type="transmembrane region" description="Helical" evidence="1">
    <location>
        <begin position="226"/>
        <end position="241"/>
    </location>
</feature>
<proteinExistence type="predicted"/>
<organism evidence="2 3">
    <name type="scientific">Novipirellula galeiformis</name>
    <dbReference type="NCBI Taxonomy" id="2528004"/>
    <lineage>
        <taxon>Bacteria</taxon>
        <taxon>Pseudomonadati</taxon>
        <taxon>Planctomycetota</taxon>
        <taxon>Planctomycetia</taxon>
        <taxon>Pirellulales</taxon>
        <taxon>Pirellulaceae</taxon>
        <taxon>Novipirellula</taxon>
    </lineage>
</organism>
<feature type="transmembrane region" description="Helical" evidence="1">
    <location>
        <begin position="203"/>
        <end position="220"/>
    </location>
</feature>
<feature type="transmembrane region" description="Helical" evidence="1">
    <location>
        <begin position="65"/>
        <end position="85"/>
    </location>
</feature>
<sequence length="451" mass="49482">MLLVARFHTPRHAARVGWAIACLAPPWLAMVLGAAEINLRGVVAVIAITAIVVKPRQFAFPGFSWIDLVPVLIFVSAALSTTLNGKFSPSVIVGLFCQWVLPYVLARLILISDRDAIEIIPWAATVALILAVAMILESVTDINLFSKLLGHAESVQGETGHRFGLKRAEAWLSHPIYAGLFLALLSPWVFAQAYEAFCKRASRLWLLVPAIVGIGLLASLSRGPCIVFGGVIAGLVWHYVPPIRMLSIFAFVILIAVGYTMGPSLLHLAESVERPDGMQKIKVDGETYTYSGTRHRYLLFKVYEKPLAQVGWFGFGTWGSLPKHEAMLEPQLRQLFLSVDNHYLLHYLNTGIVGSVAFSLLPLGILLLFLRTRTVLSGTPEFLSVALISSLMASSVVLATVWMAEAFCFAFLLNAGFLVALLVASRRSDPPIVRTARPLRSQRFSRPRSAP</sequence>
<accession>A0A5C6CKG4</accession>
<feature type="transmembrane region" description="Helical" evidence="1">
    <location>
        <begin position="12"/>
        <end position="31"/>
    </location>
</feature>
<feature type="transmembrane region" description="Helical" evidence="1">
    <location>
        <begin position="347"/>
        <end position="370"/>
    </location>
</feature>
<evidence type="ECO:0000313" key="3">
    <source>
        <dbReference type="Proteomes" id="UP000316304"/>
    </source>
</evidence>
<feature type="transmembrane region" description="Helical" evidence="1">
    <location>
        <begin position="409"/>
        <end position="425"/>
    </location>
</feature>
<feature type="transmembrane region" description="Helical" evidence="1">
    <location>
        <begin position="171"/>
        <end position="191"/>
    </location>
</feature>
<feature type="transmembrane region" description="Helical" evidence="1">
    <location>
        <begin position="382"/>
        <end position="403"/>
    </location>
</feature>
<dbReference type="AlphaFoldDB" id="A0A5C6CKG4"/>
<dbReference type="Proteomes" id="UP000316304">
    <property type="component" value="Unassembled WGS sequence"/>
</dbReference>
<evidence type="ECO:0000313" key="2">
    <source>
        <dbReference type="EMBL" id="TWU23954.1"/>
    </source>
</evidence>
<keyword evidence="1" id="KW-0472">Membrane</keyword>
<protein>
    <recommendedName>
        <fullName evidence="4">O-Antigen ligase</fullName>
    </recommendedName>
</protein>
<keyword evidence="1" id="KW-0812">Transmembrane</keyword>
<reference evidence="2 3" key="1">
    <citation type="submission" date="2019-02" db="EMBL/GenBank/DDBJ databases">
        <title>Deep-cultivation of Planctomycetes and their phenomic and genomic characterization uncovers novel biology.</title>
        <authorList>
            <person name="Wiegand S."/>
            <person name="Jogler M."/>
            <person name="Boedeker C."/>
            <person name="Pinto D."/>
            <person name="Vollmers J."/>
            <person name="Rivas-Marin E."/>
            <person name="Kohn T."/>
            <person name="Peeters S.H."/>
            <person name="Heuer A."/>
            <person name="Rast P."/>
            <person name="Oberbeckmann S."/>
            <person name="Bunk B."/>
            <person name="Jeske O."/>
            <person name="Meyerdierks A."/>
            <person name="Storesund J.E."/>
            <person name="Kallscheuer N."/>
            <person name="Luecker S."/>
            <person name="Lage O.M."/>
            <person name="Pohl T."/>
            <person name="Merkel B.J."/>
            <person name="Hornburger P."/>
            <person name="Mueller R.-W."/>
            <person name="Bruemmer F."/>
            <person name="Labrenz M."/>
            <person name="Spormann A.M."/>
            <person name="Op Den Camp H."/>
            <person name="Overmann J."/>
            <person name="Amann R."/>
            <person name="Jetten M.S.M."/>
            <person name="Mascher T."/>
            <person name="Medema M.H."/>
            <person name="Devos D.P."/>
            <person name="Kaster A.-K."/>
            <person name="Ovreas L."/>
            <person name="Rohde M."/>
            <person name="Galperin M.Y."/>
            <person name="Jogler C."/>
        </authorList>
    </citation>
    <scope>NUCLEOTIDE SEQUENCE [LARGE SCALE GENOMIC DNA]</scope>
    <source>
        <strain evidence="2 3">Pla52o</strain>
    </source>
</reference>
<feature type="transmembrane region" description="Helical" evidence="1">
    <location>
        <begin position="91"/>
        <end position="110"/>
    </location>
</feature>
<keyword evidence="3" id="KW-1185">Reference proteome</keyword>
<feature type="transmembrane region" description="Helical" evidence="1">
    <location>
        <begin position="119"/>
        <end position="136"/>
    </location>
</feature>
<comment type="caution">
    <text evidence="2">The sequence shown here is derived from an EMBL/GenBank/DDBJ whole genome shotgun (WGS) entry which is preliminary data.</text>
</comment>
<name>A0A5C6CKG4_9BACT</name>